<feature type="region of interest" description="Disordered" evidence="1">
    <location>
        <begin position="1"/>
        <end position="111"/>
    </location>
</feature>
<evidence type="ECO:0000313" key="2">
    <source>
        <dbReference type="EMBL" id="AIA86521.1"/>
    </source>
</evidence>
<dbReference type="EMBL" id="KF119255">
    <property type="protein sequence ID" value="AIA86521.1"/>
    <property type="molecule type" value="Genomic_DNA"/>
</dbReference>
<accession>A0A060C196</accession>
<feature type="region of interest" description="Disordered" evidence="1">
    <location>
        <begin position="141"/>
        <end position="165"/>
    </location>
</feature>
<feature type="compositionally biased region" description="Basic residues" evidence="1">
    <location>
        <begin position="28"/>
        <end position="53"/>
    </location>
</feature>
<feature type="compositionally biased region" description="Basic residues" evidence="1">
    <location>
        <begin position="156"/>
        <end position="165"/>
    </location>
</feature>
<feature type="non-terminal residue" evidence="2">
    <location>
        <position position="165"/>
    </location>
</feature>
<reference evidence="2" key="1">
    <citation type="journal article" date="2013" name="Environ. Microbiol.">
        <title>Seasonally variable intestinal metagenomes of the red palm weevil (Rhynchophorus ferrugineus).</title>
        <authorList>
            <person name="Jia S."/>
            <person name="Zhang X."/>
            <person name="Zhang G."/>
            <person name="Yin A."/>
            <person name="Zhang S."/>
            <person name="Li F."/>
            <person name="Wang L."/>
            <person name="Zhao D."/>
            <person name="Yun Q."/>
            <person name="Tala"/>
            <person name="Wang J."/>
            <person name="Sun G."/>
            <person name="Baabdullah M."/>
            <person name="Yu X."/>
            <person name="Hu S."/>
            <person name="Al-Mssallem I.S."/>
            <person name="Yu J."/>
        </authorList>
    </citation>
    <scope>NUCLEOTIDE SEQUENCE</scope>
</reference>
<name>A0A060C196_9MICO</name>
<sequence>RRVRTAAARRGLPRPGSGLSRALDLLRPRHRTRRRGRPAPRPRTRPASPHRRPAAGDAQRVGGRLLRPRRTNPRRPRRGRRHGRRGTLRARRRLVRRPARRPRRAGRLGREPRCVAARTRTAHQQGPGPGYAVRAVVRARDGQPGLRPGPAAPRVGHGRARREPL</sequence>
<organism evidence="2">
    <name type="scientific">uncultured Clavibacter sp</name>
    <dbReference type="NCBI Taxonomy" id="378178"/>
    <lineage>
        <taxon>Bacteria</taxon>
        <taxon>Bacillati</taxon>
        <taxon>Actinomycetota</taxon>
        <taxon>Actinomycetes</taxon>
        <taxon>Micrococcales</taxon>
        <taxon>Microbacteriaceae</taxon>
        <taxon>Clavibacter</taxon>
        <taxon>environmental samples</taxon>
    </lineage>
</organism>
<feature type="compositionally biased region" description="Basic residues" evidence="1">
    <location>
        <begin position="66"/>
        <end position="107"/>
    </location>
</feature>
<protein>
    <submittedName>
        <fullName evidence="2">Melibiase</fullName>
    </submittedName>
</protein>
<dbReference type="AlphaFoldDB" id="A0A060C196"/>
<proteinExistence type="predicted"/>
<feature type="non-terminal residue" evidence="2">
    <location>
        <position position="1"/>
    </location>
</feature>
<evidence type="ECO:0000256" key="1">
    <source>
        <dbReference type="SAM" id="MobiDB-lite"/>
    </source>
</evidence>